<gene>
    <name evidence="2" type="ORF">GCM10018793_28490</name>
</gene>
<dbReference type="PANTHER" id="PTHR35908:SF1">
    <property type="entry name" value="CONSERVED PROTEIN"/>
    <property type="match status" value="1"/>
</dbReference>
<protein>
    <recommendedName>
        <fullName evidence="1">Glyoxalase-like domain-containing protein</fullName>
    </recommendedName>
</protein>
<reference evidence="2" key="2">
    <citation type="submission" date="2020-09" db="EMBL/GenBank/DDBJ databases">
        <authorList>
            <person name="Sun Q."/>
            <person name="Ohkuma M."/>
        </authorList>
    </citation>
    <scope>NUCLEOTIDE SEQUENCE</scope>
    <source>
        <strain evidence="2">JCM 5069</strain>
    </source>
</reference>
<reference evidence="2" key="1">
    <citation type="journal article" date="2014" name="Int. J. Syst. Evol. Microbiol.">
        <title>Complete genome sequence of Corynebacterium casei LMG S-19264T (=DSM 44701T), isolated from a smear-ripened cheese.</title>
        <authorList>
            <consortium name="US DOE Joint Genome Institute (JGI-PGF)"/>
            <person name="Walter F."/>
            <person name="Albersmeier A."/>
            <person name="Kalinowski J."/>
            <person name="Ruckert C."/>
        </authorList>
    </citation>
    <scope>NUCLEOTIDE SEQUENCE</scope>
    <source>
        <strain evidence="2">JCM 5069</strain>
    </source>
</reference>
<dbReference type="Gene3D" id="3.10.180.10">
    <property type="entry name" value="2,3-Dihydroxybiphenyl 1,2-Dioxygenase, domain 1"/>
    <property type="match status" value="1"/>
</dbReference>
<keyword evidence="3" id="KW-1185">Reference proteome</keyword>
<dbReference type="InterPro" id="IPR029068">
    <property type="entry name" value="Glyas_Bleomycin-R_OHBP_Dase"/>
</dbReference>
<evidence type="ECO:0000313" key="3">
    <source>
        <dbReference type="Proteomes" id="UP000603708"/>
    </source>
</evidence>
<dbReference type="Proteomes" id="UP000603708">
    <property type="component" value="Unassembled WGS sequence"/>
</dbReference>
<organism evidence="2 3">
    <name type="scientific">Streptomyces sulfonofaciens</name>
    <dbReference type="NCBI Taxonomy" id="68272"/>
    <lineage>
        <taxon>Bacteria</taxon>
        <taxon>Bacillati</taxon>
        <taxon>Actinomycetota</taxon>
        <taxon>Actinomycetes</taxon>
        <taxon>Kitasatosporales</taxon>
        <taxon>Streptomycetaceae</taxon>
        <taxon>Streptomyces</taxon>
    </lineage>
</organism>
<name>A0A919G581_9ACTN</name>
<proteinExistence type="predicted"/>
<dbReference type="InterPro" id="IPR041581">
    <property type="entry name" value="Glyoxalase_6"/>
</dbReference>
<dbReference type="EMBL" id="BNCD01000007">
    <property type="protein sequence ID" value="GHH78317.1"/>
    <property type="molecule type" value="Genomic_DNA"/>
</dbReference>
<sequence length="194" mass="21104">MRRPEVGTHPSDRSPVAAGMMWQTGGRADTRTGTGPAGYNWCMTQPVLHWKLVVDAADPHAQAGFWAAALGYAVEDNSALVERLLAANAVPRAITVEVGGRAAWRDLAAVRHPDDPYDEQSGTGLGRRILFQRVPEPKTTKNRLHIDVHSAAGRRVDEVARLGALGAFVLRHAREPGGEWTVMTDPEGNEFCVH</sequence>
<dbReference type="Pfam" id="PF18029">
    <property type="entry name" value="Glyoxalase_6"/>
    <property type="match status" value="1"/>
</dbReference>
<evidence type="ECO:0000259" key="1">
    <source>
        <dbReference type="Pfam" id="PF18029"/>
    </source>
</evidence>
<dbReference type="PANTHER" id="PTHR35908">
    <property type="entry name" value="HYPOTHETICAL FUSION PROTEIN"/>
    <property type="match status" value="1"/>
</dbReference>
<accession>A0A919G581</accession>
<dbReference type="SUPFAM" id="SSF54593">
    <property type="entry name" value="Glyoxalase/Bleomycin resistance protein/Dihydroxybiphenyl dioxygenase"/>
    <property type="match status" value="1"/>
</dbReference>
<dbReference type="AlphaFoldDB" id="A0A919G581"/>
<comment type="caution">
    <text evidence="2">The sequence shown here is derived from an EMBL/GenBank/DDBJ whole genome shotgun (WGS) entry which is preliminary data.</text>
</comment>
<evidence type="ECO:0000313" key="2">
    <source>
        <dbReference type="EMBL" id="GHH78317.1"/>
    </source>
</evidence>
<feature type="domain" description="Glyoxalase-like" evidence="1">
    <location>
        <begin position="52"/>
        <end position="193"/>
    </location>
</feature>